<gene>
    <name evidence="1" type="ORF">CR152_04290</name>
</gene>
<keyword evidence="2" id="KW-1185">Reference proteome</keyword>
<protein>
    <submittedName>
        <fullName evidence="1">Uncharacterized protein</fullName>
    </submittedName>
</protein>
<proteinExistence type="predicted"/>
<accession>A0A2D2DFS6</accession>
<dbReference type="RefSeq" id="WP_099873833.1">
    <property type="nucleotide sequence ID" value="NZ_CP024608.1"/>
</dbReference>
<reference evidence="1" key="1">
    <citation type="submission" date="2017-10" db="EMBL/GenBank/DDBJ databases">
        <title>Massilia psychrophilum sp. nov., a novel purple-pigmented bacterium isolated from Tianshan glacier, Xinjiang Municipality, China.</title>
        <authorList>
            <person name="Wang H."/>
        </authorList>
    </citation>
    <scope>NUCLEOTIDE SEQUENCE [LARGE SCALE GENOMIC DNA]</scope>
    <source>
        <strain evidence="1">B2</strain>
    </source>
</reference>
<name>A0A2D2DFS6_9BURK</name>
<evidence type="ECO:0000313" key="1">
    <source>
        <dbReference type="EMBL" id="ATQ73817.1"/>
    </source>
</evidence>
<evidence type="ECO:0000313" key="2">
    <source>
        <dbReference type="Proteomes" id="UP000229897"/>
    </source>
</evidence>
<dbReference type="KEGG" id="mass:CR152_04290"/>
<dbReference type="OrthoDB" id="263363at2"/>
<dbReference type="EMBL" id="CP024608">
    <property type="protein sequence ID" value="ATQ73817.1"/>
    <property type="molecule type" value="Genomic_DNA"/>
</dbReference>
<sequence length="167" mass="18975">MTPDLAIRRSIRKVTHADFASYPIWEWAIDEEVNLGNGESFVRPTSLDAVPLDPLGHYIVAANTTLSDGVILPSCVEVSMRGKKQHIEPMFVFLLDRHLDFAGVETTALLSRYTKRVNIYPVRWEMAVPMAGETRLRTGNVRRGLWERMVQFWLRLRIGAGGQPLAR</sequence>
<dbReference type="AlphaFoldDB" id="A0A2D2DFS6"/>
<dbReference type="Proteomes" id="UP000229897">
    <property type="component" value="Chromosome"/>
</dbReference>
<organism evidence="1 2">
    <name type="scientific">Massilia violaceinigra</name>
    <dbReference type="NCBI Taxonomy" id="2045208"/>
    <lineage>
        <taxon>Bacteria</taxon>
        <taxon>Pseudomonadati</taxon>
        <taxon>Pseudomonadota</taxon>
        <taxon>Betaproteobacteria</taxon>
        <taxon>Burkholderiales</taxon>
        <taxon>Oxalobacteraceae</taxon>
        <taxon>Telluria group</taxon>
        <taxon>Massilia</taxon>
    </lineage>
</organism>